<dbReference type="PROSITE" id="PS50893">
    <property type="entry name" value="ABC_TRANSPORTER_2"/>
    <property type="match status" value="1"/>
</dbReference>
<keyword evidence="3" id="KW-0547">Nucleotide-binding</keyword>
<dbReference type="InterPro" id="IPR058240">
    <property type="entry name" value="rSAM_sf"/>
</dbReference>
<dbReference type="SMART" id="SM00382">
    <property type="entry name" value="AAA"/>
    <property type="match status" value="1"/>
</dbReference>
<dbReference type="EMBL" id="FNWO01000003">
    <property type="protein sequence ID" value="SEH30277.1"/>
    <property type="molecule type" value="Genomic_DNA"/>
</dbReference>
<name>A0A1H6H356_MAGFU</name>
<dbReference type="OrthoDB" id="9778870at2"/>
<dbReference type="CDD" id="cd21109">
    <property type="entry name" value="SPASM"/>
    <property type="match status" value="1"/>
</dbReference>
<evidence type="ECO:0000313" key="6">
    <source>
        <dbReference type="EMBL" id="SEH30277.1"/>
    </source>
</evidence>
<dbReference type="Proteomes" id="UP000182983">
    <property type="component" value="Unassembled WGS sequence"/>
</dbReference>
<keyword evidence="7" id="KW-1185">Reference proteome</keyword>
<dbReference type="PROSITE" id="PS00211">
    <property type="entry name" value="ABC_TRANSPORTER_1"/>
    <property type="match status" value="1"/>
</dbReference>
<dbReference type="SUPFAM" id="SSF52540">
    <property type="entry name" value="P-loop containing nucleoside triphosphate hydrolases"/>
    <property type="match status" value="1"/>
</dbReference>
<dbReference type="CDD" id="cd03220">
    <property type="entry name" value="ABC_KpsT_Wzt"/>
    <property type="match status" value="1"/>
</dbReference>
<dbReference type="SUPFAM" id="SSF102114">
    <property type="entry name" value="Radical SAM enzymes"/>
    <property type="match status" value="1"/>
</dbReference>
<dbReference type="Gene3D" id="3.40.50.300">
    <property type="entry name" value="P-loop containing nucleotide triphosphate hydrolases"/>
    <property type="match status" value="1"/>
</dbReference>
<dbReference type="AlphaFoldDB" id="A0A1H6H356"/>
<dbReference type="PANTHER" id="PTHR46743:SF2">
    <property type="entry name" value="TEICHOIC ACIDS EXPORT ATP-BINDING PROTEIN TAGH"/>
    <property type="match status" value="1"/>
</dbReference>
<accession>A0A1H6H356</accession>
<evidence type="ECO:0000259" key="5">
    <source>
        <dbReference type="PROSITE" id="PS50893"/>
    </source>
</evidence>
<dbReference type="GO" id="GO:0005524">
    <property type="term" value="F:ATP binding"/>
    <property type="evidence" value="ECO:0007669"/>
    <property type="project" value="UniProtKB-KW"/>
</dbReference>
<proteinExistence type="inferred from homology"/>
<comment type="similarity">
    <text evidence="1">Belongs to the ABC transporter superfamily.</text>
</comment>
<dbReference type="InterPro" id="IPR017871">
    <property type="entry name" value="ABC_transporter-like_CS"/>
</dbReference>
<protein>
    <submittedName>
        <fullName evidence="6">ABC-type polysaccharide/polyol phosphate transport system, ATPase component</fullName>
    </submittedName>
</protein>
<dbReference type="InterPro" id="IPR003439">
    <property type="entry name" value="ABC_transporter-like_ATP-bd"/>
</dbReference>
<keyword evidence="4" id="KW-0067">ATP-binding</keyword>
<dbReference type="CDD" id="cd10147">
    <property type="entry name" value="Wzt_C-like"/>
    <property type="match status" value="1"/>
</dbReference>
<dbReference type="PANTHER" id="PTHR46743">
    <property type="entry name" value="TEICHOIC ACIDS EXPORT ATP-BINDING PROTEIN TAGH"/>
    <property type="match status" value="1"/>
</dbReference>
<gene>
    <name evidence="6" type="ORF">SAMN04244559_00888</name>
</gene>
<reference evidence="7" key="1">
    <citation type="submission" date="2016-10" db="EMBL/GenBank/DDBJ databases">
        <authorList>
            <person name="Varghese N."/>
            <person name="Submissions S."/>
        </authorList>
    </citation>
    <scope>NUCLEOTIDE SEQUENCE [LARGE SCALE GENOMIC DNA]</scope>
    <source>
        <strain evidence="7">DSM 13234</strain>
    </source>
</reference>
<dbReference type="Gene3D" id="3.20.20.70">
    <property type="entry name" value="Aldolase class I"/>
    <property type="match status" value="1"/>
</dbReference>
<dbReference type="InterPro" id="IPR003593">
    <property type="entry name" value="AAA+_ATPase"/>
</dbReference>
<feature type="domain" description="ABC transporter" evidence="5">
    <location>
        <begin position="5"/>
        <end position="224"/>
    </location>
</feature>
<dbReference type="GO" id="GO:0016020">
    <property type="term" value="C:membrane"/>
    <property type="evidence" value="ECO:0007669"/>
    <property type="project" value="InterPro"/>
</dbReference>
<evidence type="ECO:0000313" key="7">
    <source>
        <dbReference type="Proteomes" id="UP000182983"/>
    </source>
</evidence>
<dbReference type="GO" id="GO:0016887">
    <property type="term" value="F:ATP hydrolysis activity"/>
    <property type="evidence" value="ECO:0007669"/>
    <property type="project" value="InterPro"/>
</dbReference>
<organism evidence="6 7">
    <name type="scientific">Magnetospirillum fulvum</name>
    <name type="common">Rhodospirillum fulvum</name>
    <dbReference type="NCBI Taxonomy" id="1082"/>
    <lineage>
        <taxon>Bacteria</taxon>
        <taxon>Pseudomonadati</taxon>
        <taxon>Pseudomonadota</taxon>
        <taxon>Alphaproteobacteria</taxon>
        <taxon>Rhodospirillales</taxon>
        <taxon>Rhodospirillaceae</taxon>
        <taxon>Magnetospirillum</taxon>
    </lineage>
</organism>
<dbReference type="InterPro" id="IPR029439">
    <property type="entry name" value="Wzt_C"/>
</dbReference>
<sequence>MLDQVRGRAKKEDAKTHWALRDVNFTVKHGERIGIIGSNGAGKSTLLKILSRVVYPTAGEVRLRGRLTSLLEVGTGFNDNLSGRENIFLNASLYGLTRSEIEDRFDDIVNFSEIARFIETPVKNYSSGMKMRLAFAVAAHLDPDILLLDEVLAVGDMSFQRKCLERVDDLTSGGRTLFFVSHSMDAIMRYCDRCIWLDQGQVRADGDTQSVVSDYVEAVLDVKSRYTVPAREMVEKAGTAAESDGLDNDRPTAFLLNAEIISTNGEPTNLFPTSERVGVRFQYSVIEPGIYTPAIALYCPQGTLMFWSVSSINELEHYRLEPGKHMATSWIPADLLNVGTYTVTLSVVSPDLSPMKRHFVQEQVLSFHCVDPSNGETAQGILPRKFPGPLRPLLEWQLEQPVDKPVPSKLRFISEKTVQISVDTSGFCNARCACCPWPGMEKGQTVMGIDQFKLLLDRFRGFKFTEFALNSINEPFTDRGILEKMEVLIDSGAQIDSLFFSSNWLLPGQQQIDRFLDLVEKAAACGTVKSLNLNATISGISDETYHQLQSGRDVVGGVRPYKPLDFTKAIANVVAVAKGMSERLPRGPVVFNVKAYGFLFSLEEYDAFWRSKFDEAGIDPVFSQSRIKVRLNHGFTSFARSDSLASAEPRRCSMSWLDLKLVIGPGLDVGLCCHEGAHYVHVGNLGESTLDDLVSSKAYEAQLDILNGRSEPPLNHPCCTCEFYIPVGGSA</sequence>
<dbReference type="InterPro" id="IPR027417">
    <property type="entry name" value="P-loop_NTPase"/>
</dbReference>
<evidence type="ECO:0000256" key="4">
    <source>
        <dbReference type="ARBA" id="ARBA00022840"/>
    </source>
</evidence>
<keyword evidence="2" id="KW-0813">Transport</keyword>
<evidence type="ECO:0000256" key="1">
    <source>
        <dbReference type="ARBA" id="ARBA00005417"/>
    </source>
</evidence>
<dbReference type="InterPro" id="IPR015860">
    <property type="entry name" value="ABC_transpr_TagH-like"/>
</dbReference>
<dbReference type="InterPro" id="IPR050683">
    <property type="entry name" value="Bact_Polysacc_Export_ATP-bd"/>
</dbReference>
<dbReference type="GO" id="GO:0140359">
    <property type="term" value="F:ABC-type transporter activity"/>
    <property type="evidence" value="ECO:0007669"/>
    <property type="project" value="InterPro"/>
</dbReference>
<dbReference type="InterPro" id="IPR013785">
    <property type="entry name" value="Aldolase_TIM"/>
</dbReference>
<evidence type="ECO:0000256" key="3">
    <source>
        <dbReference type="ARBA" id="ARBA00022741"/>
    </source>
</evidence>
<dbReference type="Pfam" id="PF00005">
    <property type="entry name" value="ABC_tran"/>
    <property type="match status" value="1"/>
</dbReference>
<evidence type="ECO:0000256" key="2">
    <source>
        <dbReference type="ARBA" id="ARBA00022448"/>
    </source>
</evidence>